<dbReference type="SMART" id="SM00343">
    <property type="entry name" value="ZnF_C2HC"/>
    <property type="match status" value="3"/>
</dbReference>
<dbReference type="SUPFAM" id="SSF81301">
    <property type="entry name" value="Nucleotidyltransferase"/>
    <property type="match status" value="2"/>
</dbReference>
<dbReference type="GO" id="GO:0050265">
    <property type="term" value="F:RNA uridylyltransferase activity"/>
    <property type="evidence" value="ECO:0007669"/>
    <property type="project" value="TreeGrafter"/>
</dbReference>
<feature type="region of interest" description="Disordered" evidence="7">
    <location>
        <begin position="1395"/>
        <end position="1424"/>
    </location>
</feature>
<evidence type="ECO:0000256" key="5">
    <source>
        <dbReference type="ARBA" id="ARBA00022842"/>
    </source>
</evidence>
<feature type="compositionally biased region" description="Basic and acidic residues" evidence="7">
    <location>
        <begin position="171"/>
        <end position="181"/>
    </location>
</feature>
<dbReference type="Pfam" id="PF00098">
    <property type="entry name" value="zf-CCHC"/>
    <property type="match status" value="1"/>
</dbReference>
<name>A0AAV6VEQ3_9ARAC</name>
<feature type="compositionally biased region" description="Basic and acidic residues" evidence="7">
    <location>
        <begin position="731"/>
        <end position="740"/>
    </location>
</feature>
<dbReference type="GO" id="GO:0003676">
    <property type="term" value="F:nucleic acid binding"/>
    <property type="evidence" value="ECO:0007669"/>
    <property type="project" value="InterPro"/>
</dbReference>
<keyword evidence="5" id="KW-0460">Magnesium</keyword>
<feature type="region of interest" description="Disordered" evidence="7">
    <location>
        <begin position="139"/>
        <end position="235"/>
    </location>
</feature>
<dbReference type="Pfam" id="PF03828">
    <property type="entry name" value="PAP_assoc"/>
    <property type="match status" value="2"/>
</dbReference>
<feature type="compositionally biased region" description="Basic and acidic residues" evidence="7">
    <location>
        <begin position="1213"/>
        <end position="1233"/>
    </location>
</feature>
<evidence type="ECO:0000313" key="9">
    <source>
        <dbReference type="EMBL" id="KAG8194118.1"/>
    </source>
</evidence>
<evidence type="ECO:0000259" key="8">
    <source>
        <dbReference type="PROSITE" id="PS50158"/>
    </source>
</evidence>
<keyword evidence="6" id="KW-0862">Zinc</keyword>
<dbReference type="PANTHER" id="PTHR12271:SF66">
    <property type="entry name" value="TERMINAL URIDYLYLTRANSFERASE TAILOR"/>
    <property type="match status" value="1"/>
</dbReference>
<dbReference type="SUPFAM" id="SSF81631">
    <property type="entry name" value="PAP/OAS1 substrate-binding domain"/>
    <property type="match status" value="2"/>
</dbReference>
<dbReference type="InterPro" id="IPR002058">
    <property type="entry name" value="PAP_assoc"/>
</dbReference>
<dbReference type="GO" id="GO:0031123">
    <property type="term" value="P:RNA 3'-end processing"/>
    <property type="evidence" value="ECO:0007669"/>
    <property type="project" value="TreeGrafter"/>
</dbReference>
<dbReference type="Gene3D" id="1.10.1410.10">
    <property type="match status" value="2"/>
</dbReference>
<dbReference type="Pfam" id="PF22600">
    <property type="entry name" value="MTPAP-like_central"/>
    <property type="match status" value="2"/>
</dbReference>
<dbReference type="Gene3D" id="3.30.460.10">
    <property type="entry name" value="Beta Polymerase, domain 2"/>
    <property type="match status" value="2"/>
</dbReference>
<dbReference type="GO" id="GO:0008270">
    <property type="term" value="F:zinc ion binding"/>
    <property type="evidence" value="ECO:0007669"/>
    <property type="project" value="UniProtKB-KW"/>
</dbReference>
<dbReference type="GO" id="GO:1990817">
    <property type="term" value="F:poly(A) RNA polymerase activity"/>
    <property type="evidence" value="ECO:0007669"/>
    <property type="project" value="UniProtKB-ARBA"/>
</dbReference>
<evidence type="ECO:0000256" key="3">
    <source>
        <dbReference type="ARBA" id="ARBA00022679"/>
    </source>
</evidence>
<dbReference type="InterPro" id="IPR043519">
    <property type="entry name" value="NT_sf"/>
</dbReference>
<evidence type="ECO:0000256" key="7">
    <source>
        <dbReference type="SAM" id="MobiDB-lite"/>
    </source>
</evidence>
<evidence type="ECO:0000256" key="2">
    <source>
        <dbReference type="ARBA" id="ARBA00001946"/>
    </source>
</evidence>
<evidence type="ECO:0000313" key="10">
    <source>
        <dbReference type="Proteomes" id="UP000827092"/>
    </source>
</evidence>
<keyword evidence="10" id="KW-1185">Reference proteome</keyword>
<dbReference type="SUPFAM" id="SSF57756">
    <property type="entry name" value="Retrovirus zinc finger-like domains"/>
    <property type="match status" value="1"/>
</dbReference>
<feature type="compositionally biased region" description="Pro residues" evidence="7">
    <location>
        <begin position="1283"/>
        <end position="1297"/>
    </location>
</feature>
<gene>
    <name evidence="9" type="ORF">JTE90_003057</name>
</gene>
<dbReference type="InterPro" id="IPR001878">
    <property type="entry name" value="Znf_CCHC"/>
</dbReference>
<feature type="region of interest" description="Disordered" evidence="7">
    <location>
        <begin position="717"/>
        <end position="746"/>
    </location>
</feature>
<dbReference type="InterPro" id="IPR036875">
    <property type="entry name" value="Znf_CCHC_sf"/>
</dbReference>
<dbReference type="EMBL" id="JAFNEN010000109">
    <property type="protein sequence ID" value="KAG8194118.1"/>
    <property type="molecule type" value="Genomic_DNA"/>
</dbReference>
<accession>A0AAV6VEQ3</accession>
<dbReference type="InterPro" id="IPR054708">
    <property type="entry name" value="MTPAP-like_central"/>
</dbReference>
<dbReference type="CDD" id="cd05402">
    <property type="entry name" value="NT_PAP_TUTase"/>
    <property type="match status" value="2"/>
</dbReference>
<reference evidence="9 10" key="1">
    <citation type="journal article" date="2022" name="Nat. Ecol. Evol.">
        <title>A masculinizing supergene underlies an exaggerated male reproductive morph in a spider.</title>
        <authorList>
            <person name="Hendrickx F."/>
            <person name="De Corte Z."/>
            <person name="Sonet G."/>
            <person name="Van Belleghem S.M."/>
            <person name="Kostlbacher S."/>
            <person name="Vangestel C."/>
        </authorList>
    </citation>
    <scope>NUCLEOTIDE SEQUENCE [LARGE SCALE GENOMIC DNA]</scope>
    <source>
        <strain evidence="9">W744_W776</strain>
    </source>
</reference>
<dbReference type="Proteomes" id="UP000827092">
    <property type="component" value="Unassembled WGS sequence"/>
</dbReference>
<dbReference type="PROSITE" id="PS50158">
    <property type="entry name" value="ZF_CCHC"/>
    <property type="match status" value="1"/>
</dbReference>
<sequence>MANPDCKQIEKHIKDMLFNGLAPSQPIGPPGGVNRNHSTFTANDQGLLSNIENIPQVNPLLPHHSTSQSELIDFNVLTNFAAQHIDGSPFPSPLDSKELILPHPDLEDDGRVDLRNGENGPGIHGLLNTITKEIQNSPHFLSMPENPLPQVIGTPKKAKKKQASVGNVKKPVKEEKNEQQSKRKSKNQNKQKRIKERMEGLYIEKESSEGKDKVTKDVKVSKEVGSRPSPDVKVVAKRQSAAEEVEESCIKLKKNPLSELNQEYFIFLQDKHYKFQCSLCNYNTEVKEGIIKHVTLKNHLFLKEQADLDMMLPFLPPPLVQQTEAISELLSKTVQLKGLTDEHRDARTKLCSKLKEFVEENLPTCTVELFGSSATGCALKNSEVDFVLKVTSDENLPDCLEKLFLLMKSNGYGKSLRCSWNKVGRCKNWRKGDTFLKVLDDFRKKRPCIKFTDSETNLSCNILIDTSSCLKLANLLDTYFKLDKRVLTLGIVLRYWAKICDIDQQESGTFPPFSFSLMLIHFLQQVQPPVLPVLHEVKDYASTPEFYENYLKSNKWKCQNSDSLGELFLKFFHFYNFEYKLGEHVVCIRNSKRITCKERNWSTRFYAIEDPFLRRNLAYVIPTFQVCTYIEQCFLRTYRYFAYPQLKKDPIKLVKTDSFDVLKLSEYISNKPIPKREESDDSENEDSDSADVDLEDHDPDLPLYEFVSTVANLSLKETTSESESSSTVPKSSEKAAKDNVGKTPSKANAQPLCYWDVEGRTIIKDLFCYEFNSVTFKGDKPFPLTCKLCKSSGHRKKDCPVDNIPEPVPLPTMTPEFLKIITKVLYSIRDQYLVSKAELDYINADMHNVQRHIREVFPDASLKLFGSFCNGFGFKNQSDMDFCLTFGDRNDGKDLDNSEVIEKVAKELRQHPELVNVLPITSAKVPIVKFTWRKSGLEGDISLYNTLALANTKLLEAYSKIDVRVQVLGYAFKHFAKLLGICDASRGSLSSYAYILMVIFFLQQRNPPVIPVLQELHDDEKPVKLIDSWNVWFYRDIDNLKKVWSDYGKNKESVGELWVGLLNFYACDFDWKEFVISIKQKSPLTRFRKLWINTQLAIEDPFDLNHNLGGGLSRKMNTYIMKTFIRARERFGTPVTLDKTKFGSERAWLFNRHYLNSGAEPPQDRGCSNCGKIGHIAKNCPQEKACSYCRVPGHLIKNCPKKGRGKKNNTNNARDRERNLSFDKPNTERRNSNEKQQPQPNQRVQNQNLKQDYNIQRTYPGMQQPPNPKEAQKLLQMGVPTHRLPPPGFHNRNPPPGFNNNNNGSGFQGPSSYPPPFNAGMKYAHPFPRGNNNDMLASSPPRNFPASPPKNFPPFHQMPWAPSSRQGFKVERHPAPQMGRPMLVNPQQRWQPVGRPMLGPHKFPSNQDHRLHRSNSDSYGSDIW</sequence>
<feature type="compositionally biased region" description="Low complexity" evidence="7">
    <location>
        <begin position="717"/>
        <end position="730"/>
    </location>
</feature>
<feature type="region of interest" description="Disordered" evidence="7">
    <location>
        <begin position="1197"/>
        <end position="1247"/>
    </location>
</feature>
<keyword evidence="3" id="KW-0808">Transferase</keyword>
<comment type="cofactor">
    <cofactor evidence="1">
        <name>Mn(2+)</name>
        <dbReference type="ChEBI" id="CHEBI:29035"/>
    </cofactor>
</comment>
<feature type="compositionally biased region" description="Low complexity" evidence="7">
    <location>
        <begin position="1298"/>
        <end position="1311"/>
    </location>
</feature>
<protein>
    <recommendedName>
        <fullName evidence="8">CCHC-type domain-containing protein</fullName>
    </recommendedName>
</protein>
<feature type="domain" description="CCHC-type" evidence="8">
    <location>
        <begin position="1167"/>
        <end position="1182"/>
    </location>
</feature>
<feature type="compositionally biased region" description="Basic residues" evidence="7">
    <location>
        <begin position="182"/>
        <end position="195"/>
    </location>
</feature>
<evidence type="ECO:0000256" key="1">
    <source>
        <dbReference type="ARBA" id="ARBA00001936"/>
    </source>
</evidence>
<organism evidence="9 10">
    <name type="scientific">Oedothorax gibbosus</name>
    <dbReference type="NCBI Taxonomy" id="931172"/>
    <lineage>
        <taxon>Eukaryota</taxon>
        <taxon>Metazoa</taxon>
        <taxon>Ecdysozoa</taxon>
        <taxon>Arthropoda</taxon>
        <taxon>Chelicerata</taxon>
        <taxon>Arachnida</taxon>
        <taxon>Araneae</taxon>
        <taxon>Araneomorphae</taxon>
        <taxon>Entelegynae</taxon>
        <taxon>Araneoidea</taxon>
        <taxon>Linyphiidae</taxon>
        <taxon>Erigoninae</taxon>
        <taxon>Oedothorax</taxon>
    </lineage>
</organism>
<keyword evidence="6" id="KW-0863">Zinc-finger</keyword>
<evidence type="ECO:0000256" key="6">
    <source>
        <dbReference type="PROSITE-ProRule" id="PRU00047"/>
    </source>
</evidence>
<dbReference type="Gene3D" id="4.10.60.10">
    <property type="entry name" value="Zinc finger, CCHC-type"/>
    <property type="match status" value="1"/>
</dbReference>
<feature type="region of interest" description="Disordered" evidence="7">
    <location>
        <begin position="673"/>
        <end position="698"/>
    </location>
</feature>
<feature type="compositionally biased region" description="Acidic residues" evidence="7">
    <location>
        <begin position="679"/>
        <end position="698"/>
    </location>
</feature>
<comment type="caution">
    <text evidence="9">The sequence shown here is derived from an EMBL/GenBank/DDBJ whole genome shotgun (WGS) entry which is preliminary data.</text>
</comment>
<keyword evidence="4" id="KW-0479">Metal-binding</keyword>
<feature type="region of interest" description="Disordered" evidence="7">
    <location>
        <begin position="1279"/>
        <end position="1317"/>
    </location>
</feature>
<evidence type="ECO:0000256" key="4">
    <source>
        <dbReference type="ARBA" id="ARBA00022723"/>
    </source>
</evidence>
<comment type="cofactor">
    <cofactor evidence="2">
        <name>Mg(2+)</name>
        <dbReference type="ChEBI" id="CHEBI:18420"/>
    </cofactor>
</comment>
<dbReference type="PANTHER" id="PTHR12271">
    <property type="entry name" value="POLY A POLYMERASE CID PAP -RELATED"/>
    <property type="match status" value="1"/>
</dbReference>
<feature type="compositionally biased region" description="Low complexity" evidence="7">
    <location>
        <begin position="1236"/>
        <end position="1247"/>
    </location>
</feature>
<feature type="compositionally biased region" description="Basic and acidic residues" evidence="7">
    <location>
        <begin position="196"/>
        <end position="225"/>
    </location>
</feature>
<proteinExistence type="predicted"/>